<dbReference type="GO" id="GO:0006629">
    <property type="term" value="P:lipid metabolic process"/>
    <property type="evidence" value="ECO:0007669"/>
    <property type="project" value="InterPro"/>
</dbReference>
<gene>
    <name evidence="2" type="ORF">GTHE00462_LOCUS21565</name>
</gene>
<feature type="domain" description="Fungal lipase-type" evidence="1">
    <location>
        <begin position="180"/>
        <end position="303"/>
    </location>
</feature>
<protein>
    <recommendedName>
        <fullName evidence="1">Fungal lipase-type domain-containing protein</fullName>
    </recommendedName>
</protein>
<reference evidence="2" key="1">
    <citation type="submission" date="2021-01" db="EMBL/GenBank/DDBJ databases">
        <authorList>
            <person name="Corre E."/>
            <person name="Pelletier E."/>
            <person name="Niang G."/>
            <person name="Scheremetjew M."/>
            <person name="Finn R."/>
            <person name="Kale V."/>
            <person name="Holt S."/>
            <person name="Cochrane G."/>
            <person name="Meng A."/>
            <person name="Brown T."/>
            <person name="Cohen L."/>
        </authorList>
    </citation>
    <scope>NUCLEOTIDE SEQUENCE</scope>
    <source>
        <strain evidence="2">CCMP 2712</strain>
    </source>
</reference>
<accession>A0A7S4NVL0</accession>
<dbReference type="PANTHER" id="PTHR45856:SF24">
    <property type="entry name" value="FUNGAL LIPASE-LIKE DOMAIN-CONTAINING PROTEIN"/>
    <property type="match status" value="1"/>
</dbReference>
<sequence length="470" mass="51978">MTNHRKRLADEAWNFLRDKWHKNFKRHSSSQMSWNTHPLNKDGRWHAGKSVALFGSCFALSCNFSTGNIGRYSSSHKPKNDEVGSFPMSDFFQVAATEEDDPTWKLIHWYARFANLCGSKRKERETEVRELFDEEARSNRSDADQTFVQGTRDVDVSVVRAPETQGLAVVSVDQGRDRAVIAVRGSVCATNFVQACKVWPRKESLIQDVSFHTGFAEVADELMVEILPKLNKDMRISLTGHSLGGAVSTILGMRLKTMGYNVNEIVIFGSPKYVWGDSDRLVNSSLSVLRIEHHLDPVCSFPSHPVISLSGHARAYFSELNGIARAGLVHKGSFISDNLASADQNLSCGGHLIFGPIEQHCEWVSADPILGFEIPQSQSSLAFVGYQHVGQKLVIGKESQDMNTAPNMQSGMAAHRLNSYISHTHLLSGAAMHPQVVDQVLRLGATAEQMPLGDYGDIGSVAPMPGTFMF</sequence>
<proteinExistence type="predicted"/>
<dbReference type="PANTHER" id="PTHR45856">
    <property type="entry name" value="ALPHA/BETA-HYDROLASES SUPERFAMILY PROTEIN"/>
    <property type="match status" value="1"/>
</dbReference>
<evidence type="ECO:0000259" key="1">
    <source>
        <dbReference type="Pfam" id="PF01764"/>
    </source>
</evidence>
<dbReference type="CDD" id="cd00519">
    <property type="entry name" value="Lipase_3"/>
    <property type="match status" value="1"/>
</dbReference>
<dbReference type="Pfam" id="PF01764">
    <property type="entry name" value="Lipase_3"/>
    <property type="match status" value="1"/>
</dbReference>
<dbReference type="InterPro" id="IPR002921">
    <property type="entry name" value="Fungal_lipase-type"/>
</dbReference>
<dbReference type="InterPro" id="IPR051218">
    <property type="entry name" value="Sec_MonoDiacylglyc_Lipase"/>
</dbReference>
<evidence type="ECO:0000313" key="2">
    <source>
        <dbReference type="EMBL" id="CAE2311333.1"/>
    </source>
</evidence>
<dbReference type="EMBL" id="HBKN01027903">
    <property type="protein sequence ID" value="CAE2311333.1"/>
    <property type="molecule type" value="Transcribed_RNA"/>
</dbReference>
<dbReference type="Gene3D" id="3.40.50.1820">
    <property type="entry name" value="alpha/beta hydrolase"/>
    <property type="match status" value="1"/>
</dbReference>
<organism evidence="2">
    <name type="scientific">Guillardia theta</name>
    <name type="common">Cryptophyte</name>
    <name type="synonym">Cryptomonas phi</name>
    <dbReference type="NCBI Taxonomy" id="55529"/>
    <lineage>
        <taxon>Eukaryota</taxon>
        <taxon>Cryptophyceae</taxon>
        <taxon>Pyrenomonadales</taxon>
        <taxon>Geminigeraceae</taxon>
        <taxon>Guillardia</taxon>
    </lineage>
</organism>
<dbReference type="InterPro" id="IPR029058">
    <property type="entry name" value="AB_hydrolase_fold"/>
</dbReference>
<dbReference type="SUPFAM" id="SSF53474">
    <property type="entry name" value="alpha/beta-Hydrolases"/>
    <property type="match status" value="1"/>
</dbReference>
<dbReference type="AlphaFoldDB" id="A0A7S4NVL0"/>
<name>A0A7S4NVL0_GUITH</name>